<dbReference type="InterPro" id="IPR013766">
    <property type="entry name" value="Thioredoxin_domain"/>
</dbReference>
<name>A0A1M7GM43_9FLAO</name>
<dbReference type="PANTHER" id="PTHR43640">
    <property type="entry name" value="OS07G0260300 PROTEIN"/>
    <property type="match status" value="1"/>
</dbReference>
<dbReference type="InterPro" id="IPR013740">
    <property type="entry name" value="Redoxin"/>
</dbReference>
<reference evidence="2 3" key="1">
    <citation type="submission" date="2016-11" db="EMBL/GenBank/DDBJ databases">
        <authorList>
            <person name="Jaros S."/>
            <person name="Januszkiewicz K."/>
            <person name="Wedrychowicz H."/>
        </authorList>
    </citation>
    <scope>NUCLEOTIDE SEQUENCE [LARGE SCALE GENOMIC DNA]</scope>
    <source>
        <strain evidence="2 3">DSM 27621</strain>
    </source>
</reference>
<evidence type="ECO:0000313" key="3">
    <source>
        <dbReference type="Proteomes" id="UP000184069"/>
    </source>
</evidence>
<dbReference type="CDD" id="cd02969">
    <property type="entry name" value="PRX_like1"/>
    <property type="match status" value="1"/>
</dbReference>
<dbReference type="InterPro" id="IPR036249">
    <property type="entry name" value="Thioredoxin-like_sf"/>
</dbReference>
<dbReference type="Pfam" id="PF08534">
    <property type="entry name" value="Redoxin"/>
    <property type="match status" value="1"/>
</dbReference>
<dbReference type="Proteomes" id="UP000184069">
    <property type="component" value="Unassembled WGS sequence"/>
</dbReference>
<protein>
    <submittedName>
        <fullName evidence="2">Peroxiredoxin</fullName>
    </submittedName>
</protein>
<dbReference type="SUPFAM" id="SSF52833">
    <property type="entry name" value="Thioredoxin-like"/>
    <property type="match status" value="1"/>
</dbReference>
<dbReference type="PANTHER" id="PTHR43640:SF1">
    <property type="entry name" value="THIOREDOXIN-DEPENDENT PEROXIREDOXIN"/>
    <property type="match status" value="1"/>
</dbReference>
<dbReference type="EMBL" id="FRBM01000010">
    <property type="protein sequence ID" value="SHM17235.1"/>
    <property type="molecule type" value="Genomic_DNA"/>
</dbReference>
<evidence type="ECO:0000313" key="2">
    <source>
        <dbReference type="EMBL" id="SHM17235.1"/>
    </source>
</evidence>
<accession>A0A1M7GM43</accession>
<sequence>MKYIALLDKYIGKNNCRLPVPHLPYQITKEISIFVKLKKKDMNTPSNMLALGTKAPFFELPNPSKTNELQSLEELKGEKGTLVIFMCNHCPFVLHVIDKINELYEDYNEKGIEFIAINANDIEKYPADSPEKMIEFQIERRFDFPYLFDESQAIAKAYDAACTPDFYFFDDKLDLIYRGQMDDSRPGNNKDVTGEDLIIAFENLLAGEPQEEIQRPSMGCNIKWK</sequence>
<dbReference type="Gene3D" id="3.40.30.10">
    <property type="entry name" value="Glutaredoxin"/>
    <property type="match status" value="1"/>
</dbReference>
<evidence type="ECO:0000259" key="1">
    <source>
        <dbReference type="PROSITE" id="PS51352"/>
    </source>
</evidence>
<gene>
    <name evidence="2" type="ORF">SAMN05444407_11095</name>
</gene>
<dbReference type="PROSITE" id="PS51352">
    <property type="entry name" value="THIOREDOXIN_2"/>
    <property type="match status" value="1"/>
</dbReference>
<dbReference type="InterPro" id="IPR047262">
    <property type="entry name" value="PRX-like1"/>
</dbReference>
<proteinExistence type="predicted"/>
<dbReference type="GO" id="GO:0016491">
    <property type="term" value="F:oxidoreductase activity"/>
    <property type="evidence" value="ECO:0007669"/>
    <property type="project" value="InterPro"/>
</dbReference>
<dbReference type="AlphaFoldDB" id="A0A1M7GM43"/>
<organism evidence="2 3">
    <name type="scientific">Chryseobacterium contaminans</name>
    <dbReference type="NCBI Taxonomy" id="1423959"/>
    <lineage>
        <taxon>Bacteria</taxon>
        <taxon>Pseudomonadati</taxon>
        <taxon>Bacteroidota</taxon>
        <taxon>Flavobacteriia</taxon>
        <taxon>Flavobacteriales</taxon>
        <taxon>Weeksellaceae</taxon>
        <taxon>Chryseobacterium group</taxon>
        <taxon>Chryseobacterium</taxon>
    </lineage>
</organism>
<dbReference type="STRING" id="1423959.SAMN05444407_11095"/>
<feature type="domain" description="Thioredoxin" evidence="1">
    <location>
        <begin position="49"/>
        <end position="206"/>
    </location>
</feature>